<protein>
    <submittedName>
        <fullName evidence="10">Response regulator</fullName>
    </submittedName>
</protein>
<keyword evidence="2" id="KW-0902">Two-component regulatory system</keyword>
<sequence length="350" mass="39221">MKTILVIEDHPEMRANITEILQLAPYQVLQAANGKQGVDLARRQRPDLILCDVMMPDLDGYGVLHIVSKDAELSGVPFIFLTAKVETTDFRFGMNLGADDYLTKPFDDVSLLNAVELRLKKGKQGQSMNISTQAQIKLGLAVQQLADARDQLCENFPSQEHKKKQVLFRAGNSPSSLYFIRRGQLKLFSTDRLGNSYITGLYGAGDFVGYQPLLAATAYKESAEVLDQAEVCVIPKADFLYLIQHNRPVATEFSRMLAQDLANSHDRLLKLAYQSVRQRTVDALLLVQRKFYADRPPVLTLTRESWSQLVGASIETVIRTLRDLQKAGLIDLTGSQVTLLDIDRLSRLNH</sequence>
<dbReference type="InterPro" id="IPR012318">
    <property type="entry name" value="HTH_CRP"/>
</dbReference>
<dbReference type="PANTHER" id="PTHR48111:SF1">
    <property type="entry name" value="TWO-COMPONENT RESPONSE REGULATOR ORR33"/>
    <property type="match status" value="1"/>
</dbReference>
<dbReference type="PRINTS" id="PR00034">
    <property type="entry name" value="HTHCRP"/>
</dbReference>
<comment type="caution">
    <text evidence="10">The sequence shown here is derived from an EMBL/GenBank/DDBJ whole genome shotgun (WGS) entry which is preliminary data.</text>
</comment>
<dbReference type="InterPro" id="IPR039420">
    <property type="entry name" value="WalR-like"/>
</dbReference>
<dbReference type="InterPro" id="IPR036390">
    <property type="entry name" value="WH_DNA-bd_sf"/>
</dbReference>
<dbReference type="InterPro" id="IPR014710">
    <property type="entry name" value="RmlC-like_jellyroll"/>
</dbReference>
<feature type="domain" description="Cyclic nucleotide-binding" evidence="7">
    <location>
        <begin position="149"/>
        <end position="243"/>
    </location>
</feature>
<dbReference type="RefSeq" id="WP_207332914.1">
    <property type="nucleotide sequence ID" value="NZ_JAFMYW010000016.1"/>
</dbReference>
<dbReference type="CDD" id="cd17574">
    <property type="entry name" value="REC_OmpR"/>
    <property type="match status" value="1"/>
</dbReference>
<dbReference type="EMBL" id="JAFMYW010000016">
    <property type="protein sequence ID" value="MBO0952964.1"/>
    <property type="molecule type" value="Genomic_DNA"/>
</dbReference>
<dbReference type="Pfam" id="PF13545">
    <property type="entry name" value="HTH_Crp_2"/>
    <property type="match status" value="1"/>
</dbReference>
<keyword evidence="1 6" id="KW-0597">Phosphoprotein</keyword>
<dbReference type="InterPro" id="IPR011006">
    <property type="entry name" value="CheY-like_superfamily"/>
</dbReference>
<keyword evidence="5" id="KW-0804">Transcription</keyword>
<dbReference type="PROSITE" id="PS51063">
    <property type="entry name" value="HTH_CRP_2"/>
    <property type="match status" value="1"/>
</dbReference>
<dbReference type="CDD" id="cd00038">
    <property type="entry name" value="CAP_ED"/>
    <property type="match status" value="1"/>
</dbReference>
<dbReference type="Gene3D" id="1.10.10.10">
    <property type="entry name" value="Winged helix-like DNA-binding domain superfamily/Winged helix DNA-binding domain"/>
    <property type="match status" value="1"/>
</dbReference>
<feature type="modified residue" description="4-aspartylphosphate" evidence="6">
    <location>
        <position position="52"/>
    </location>
</feature>
<feature type="domain" description="HTH crp-type" evidence="9">
    <location>
        <begin position="274"/>
        <end position="343"/>
    </location>
</feature>
<dbReference type="SUPFAM" id="SSF52172">
    <property type="entry name" value="CheY-like"/>
    <property type="match status" value="1"/>
</dbReference>
<gene>
    <name evidence="10" type="ORF">J2I46_30605</name>
</gene>
<evidence type="ECO:0000313" key="11">
    <source>
        <dbReference type="Proteomes" id="UP000664628"/>
    </source>
</evidence>
<evidence type="ECO:0000313" key="10">
    <source>
        <dbReference type="EMBL" id="MBO0952964.1"/>
    </source>
</evidence>
<evidence type="ECO:0000256" key="5">
    <source>
        <dbReference type="ARBA" id="ARBA00023163"/>
    </source>
</evidence>
<dbReference type="PANTHER" id="PTHR48111">
    <property type="entry name" value="REGULATOR OF RPOS"/>
    <property type="match status" value="1"/>
</dbReference>
<feature type="domain" description="Response regulatory" evidence="8">
    <location>
        <begin position="3"/>
        <end position="119"/>
    </location>
</feature>
<dbReference type="Proteomes" id="UP000664628">
    <property type="component" value="Unassembled WGS sequence"/>
</dbReference>
<dbReference type="SUPFAM" id="SSF51206">
    <property type="entry name" value="cAMP-binding domain-like"/>
    <property type="match status" value="1"/>
</dbReference>
<dbReference type="SUPFAM" id="SSF46785">
    <property type="entry name" value="Winged helix' DNA-binding domain"/>
    <property type="match status" value="1"/>
</dbReference>
<evidence type="ECO:0000256" key="3">
    <source>
        <dbReference type="ARBA" id="ARBA00023015"/>
    </source>
</evidence>
<dbReference type="SMART" id="SM00100">
    <property type="entry name" value="cNMP"/>
    <property type="match status" value="1"/>
</dbReference>
<proteinExistence type="predicted"/>
<evidence type="ECO:0000256" key="6">
    <source>
        <dbReference type="PROSITE-ProRule" id="PRU00169"/>
    </source>
</evidence>
<keyword evidence="11" id="KW-1185">Reference proteome</keyword>
<dbReference type="PROSITE" id="PS50042">
    <property type="entry name" value="CNMP_BINDING_3"/>
    <property type="match status" value="1"/>
</dbReference>
<keyword evidence="3" id="KW-0805">Transcription regulation</keyword>
<evidence type="ECO:0000256" key="2">
    <source>
        <dbReference type="ARBA" id="ARBA00023012"/>
    </source>
</evidence>
<evidence type="ECO:0000259" key="8">
    <source>
        <dbReference type="PROSITE" id="PS50110"/>
    </source>
</evidence>
<dbReference type="SMART" id="SM00419">
    <property type="entry name" value="HTH_CRP"/>
    <property type="match status" value="1"/>
</dbReference>
<evidence type="ECO:0000256" key="1">
    <source>
        <dbReference type="ARBA" id="ARBA00022553"/>
    </source>
</evidence>
<dbReference type="InterPro" id="IPR018490">
    <property type="entry name" value="cNMP-bd_dom_sf"/>
</dbReference>
<name>A0ABS3JUU1_9BACT</name>
<dbReference type="Pfam" id="PF00072">
    <property type="entry name" value="Response_reg"/>
    <property type="match status" value="1"/>
</dbReference>
<evidence type="ECO:0000256" key="4">
    <source>
        <dbReference type="ARBA" id="ARBA00023125"/>
    </source>
</evidence>
<evidence type="ECO:0000259" key="7">
    <source>
        <dbReference type="PROSITE" id="PS50042"/>
    </source>
</evidence>
<evidence type="ECO:0000259" key="9">
    <source>
        <dbReference type="PROSITE" id="PS51063"/>
    </source>
</evidence>
<dbReference type="Gene3D" id="3.40.50.2300">
    <property type="match status" value="1"/>
</dbReference>
<dbReference type="PROSITE" id="PS50110">
    <property type="entry name" value="RESPONSE_REGULATORY"/>
    <property type="match status" value="1"/>
</dbReference>
<accession>A0ABS3JUU1</accession>
<dbReference type="Pfam" id="PF00027">
    <property type="entry name" value="cNMP_binding"/>
    <property type="match status" value="1"/>
</dbReference>
<reference evidence="10 11" key="1">
    <citation type="submission" date="2021-03" db="EMBL/GenBank/DDBJ databases">
        <title>Fibrella sp. HMF5405 genome sequencing and assembly.</title>
        <authorList>
            <person name="Kang H."/>
            <person name="Kim H."/>
            <person name="Bae S."/>
            <person name="Joh K."/>
        </authorList>
    </citation>
    <scope>NUCLEOTIDE SEQUENCE [LARGE SCALE GENOMIC DNA]</scope>
    <source>
        <strain evidence="10 11">HMF5405</strain>
    </source>
</reference>
<dbReference type="SMART" id="SM00448">
    <property type="entry name" value="REC"/>
    <property type="match status" value="1"/>
</dbReference>
<dbReference type="InterPro" id="IPR000595">
    <property type="entry name" value="cNMP-bd_dom"/>
</dbReference>
<dbReference type="InterPro" id="IPR001789">
    <property type="entry name" value="Sig_transdc_resp-reg_receiver"/>
</dbReference>
<dbReference type="InterPro" id="IPR036388">
    <property type="entry name" value="WH-like_DNA-bd_sf"/>
</dbReference>
<keyword evidence="4" id="KW-0238">DNA-binding</keyword>
<dbReference type="Gene3D" id="2.60.120.10">
    <property type="entry name" value="Jelly Rolls"/>
    <property type="match status" value="1"/>
</dbReference>
<organism evidence="10 11">
    <name type="scientific">Fibrella forsythiae</name>
    <dbReference type="NCBI Taxonomy" id="2817061"/>
    <lineage>
        <taxon>Bacteria</taxon>
        <taxon>Pseudomonadati</taxon>
        <taxon>Bacteroidota</taxon>
        <taxon>Cytophagia</taxon>
        <taxon>Cytophagales</taxon>
        <taxon>Spirosomataceae</taxon>
        <taxon>Fibrella</taxon>
    </lineage>
</organism>